<dbReference type="EMBL" id="BOOU01000067">
    <property type="protein sequence ID" value="GII80014.1"/>
    <property type="molecule type" value="Genomic_DNA"/>
</dbReference>
<accession>A0A919R5S0</accession>
<protein>
    <recommendedName>
        <fullName evidence="3">SRPBCC family protein</fullName>
    </recommendedName>
</protein>
<keyword evidence="2" id="KW-1185">Reference proteome</keyword>
<dbReference type="SUPFAM" id="SSF55961">
    <property type="entry name" value="Bet v1-like"/>
    <property type="match status" value="1"/>
</dbReference>
<comment type="caution">
    <text evidence="1">The sequence shown here is derived from an EMBL/GenBank/DDBJ whole genome shotgun (WGS) entry which is preliminary data.</text>
</comment>
<evidence type="ECO:0000313" key="1">
    <source>
        <dbReference type="EMBL" id="GII80014.1"/>
    </source>
</evidence>
<dbReference type="InterPro" id="IPR023393">
    <property type="entry name" value="START-like_dom_sf"/>
</dbReference>
<dbReference type="RefSeq" id="WP_203990271.1">
    <property type="nucleotide sequence ID" value="NZ_BOOU01000067.1"/>
</dbReference>
<proteinExistence type="predicted"/>
<dbReference type="AlphaFoldDB" id="A0A919R5S0"/>
<dbReference type="CDD" id="cd07812">
    <property type="entry name" value="SRPBCC"/>
    <property type="match status" value="1"/>
</dbReference>
<organism evidence="1 2">
    <name type="scientific">Sphaerisporangium rufum</name>
    <dbReference type="NCBI Taxonomy" id="1381558"/>
    <lineage>
        <taxon>Bacteria</taxon>
        <taxon>Bacillati</taxon>
        <taxon>Actinomycetota</taxon>
        <taxon>Actinomycetes</taxon>
        <taxon>Streptosporangiales</taxon>
        <taxon>Streptosporangiaceae</taxon>
        <taxon>Sphaerisporangium</taxon>
    </lineage>
</organism>
<gene>
    <name evidence="1" type="ORF">Sru01_49960</name>
</gene>
<evidence type="ECO:0000313" key="2">
    <source>
        <dbReference type="Proteomes" id="UP000655287"/>
    </source>
</evidence>
<reference evidence="1" key="1">
    <citation type="submission" date="2021-01" db="EMBL/GenBank/DDBJ databases">
        <title>Whole genome shotgun sequence of Sphaerisporangium rufum NBRC 109079.</title>
        <authorList>
            <person name="Komaki H."/>
            <person name="Tamura T."/>
        </authorList>
    </citation>
    <scope>NUCLEOTIDE SEQUENCE</scope>
    <source>
        <strain evidence="1">NBRC 109079</strain>
    </source>
</reference>
<name>A0A919R5S0_9ACTN</name>
<evidence type="ECO:0008006" key="3">
    <source>
        <dbReference type="Google" id="ProtNLM"/>
    </source>
</evidence>
<sequence length="214" mass="24941">MRVSEEELAEIPGLARFENMPLPEAFKLVGEHTKEFYSHQEVYGDFCTLQGYIDCPPRQVYDYLADMFSQEEYTYSVRDLEPVDDTGLHVGWDRLSGTTRIYVRIDANPDALTVDYHAAWDQGHDLWMIYLFRVVDAQTVLKRPGSVVLWTNCHHPYYEKNPYPELAPSPDRRWVGDFWHQFYGGHLLELENLKAILEYRHRMGIPITAGGARP</sequence>
<dbReference type="Proteomes" id="UP000655287">
    <property type="component" value="Unassembled WGS sequence"/>
</dbReference>
<dbReference type="Gene3D" id="3.30.530.20">
    <property type="match status" value="1"/>
</dbReference>